<evidence type="ECO:0000259" key="7">
    <source>
        <dbReference type="Pfam" id="PF17390"/>
    </source>
</evidence>
<evidence type="ECO:0000313" key="8">
    <source>
        <dbReference type="EMBL" id="MBC2603242.1"/>
    </source>
</evidence>
<comment type="catalytic activity">
    <reaction evidence="1">
        <text>Hydrolysis of terminal non-reducing alpha-L-rhamnose residues in alpha-L-rhamnosides.</text>
        <dbReference type="EC" id="3.2.1.40"/>
    </reaction>
</comment>
<dbReference type="Gene3D" id="1.50.10.10">
    <property type="match status" value="1"/>
</dbReference>
<dbReference type="InterPro" id="IPR008928">
    <property type="entry name" value="6-hairpin_glycosidase_sf"/>
</dbReference>
<dbReference type="AlphaFoldDB" id="A0A7X1B0E3"/>
<dbReference type="GO" id="GO:0005975">
    <property type="term" value="P:carbohydrate metabolic process"/>
    <property type="evidence" value="ECO:0007669"/>
    <property type="project" value="InterPro"/>
</dbReference>
<dbReference type="Pfam" id="PF17389">
    <property type="entry name" value="Bac_rhamnosid6H"/>
    <property type="match status" value="1"/>
</dbReference>
<accession>A0A7X1B0E3</accession>
<dbReference type="Pfam" id="PF05592">
    <property type="entry name" value="Bac_rhamnosid"/>
    <property type="match status" value="1"/>
</dbReference>
<evidence type="ECO:0000259" key="5">
    <source>
        <dbReference type="Pfam" id="PF08531"/>
    </source>
</evidence>
<dbReference type="InterPro" id="IPR013737">
    <property type="entry name" value="Bac_rhamnosid_N"/>
</dbReference>
<dbReference type="Pfam" id="PF17390">
    <property type="entry name" value="Bac_rhamnosid_C"/>
    <property type="match status" value="1"/>
</dbReference>
<feature type="domain" description="Bacterial alpha-L-rhamnosidase N-terminal" evidence="5">
    <location>
        <begin position="155"/>
        <end position="313"/>
    </location>
</feature>
<sequence length="948" mass="106335">MRVRNLRTEYLTDPLGIDVPNPRLEWQLESEERGHAQTGYHILAASSPDLLDRGIGDLWDSGQVAGSETHQIEYRGIPLKSRQQVWWKVRVCNRAKQWSAWSESAHWSMGLLEPEDWTAEWISVRDDSPVWASRSELQLPPARYYRRSFATRPAIQRATLYATALGVFDLHLNGQRIDEDYLAPGWTNYAQRLCYRTHDVTALLHEGANRIGAVVADGWYAGYVAFGLHAGMGPNGSGRNIYGKTPSLLAQLEIDYADGTRETIGTDTEWMVNSNGPVRQADILMGETFDARAEQKDWCLPQAEEVSEEWESAIRAGENGSIKAPFIDGRGDREVELGFQPPARLQSYPAQPIRAVEEIAVQKITEPAPGTFVFDFGQNFAGVVRLRVAGKAGTKLVLRHGEMLYPDGSLMTENLRRALAIDTYILRGEVGGEEWSPRFTYHGFQYVEITGLSETPEPDMLTGLVLHSDTPLTSQFACSDAALTRFWKNTQWTQRANFIDVPTDCPQRDERLGWMGDAQIYVRTATYNADVAAFFTKWLDDVVEAQCDSGAYRDFCPYPIAIMKSGITWGTAWTDAGIICPWTMWQVYGDTRLVEKHWESMTRFMDWRQERAPDFRGRKDGNTWGDWLHVNDPTPIEFIDVCYFAHTARLMSEMAGAVGKPEEAMHYGQLHQKITTLFTQDYLAPDSQLKVESQTAHVLALEFDMVPAVAAEELAAHLAQKIEANEFRMSTGFLGTKPLLPVLTRHGWHDLACRLYQSRRFPSWGYEVEQGATSVWERWDSYTREYGFEGVSGKKNNASMNSFSHYAFGAVNEWVFRSLAGIDTDGPGYRRILIHPRPPSTGSNPDIEPVNWVKAEYQSPNGRILSQWKVEGKQFALDVRIPANTTAKVSIPAASIDSVTEGGCKISGLKEVRFLESAADCVELEIGSGSYQFASTLPSVDSSSAGGA</sequence>
<proteinExistence type="predicted"/>
<dbReference type="InterPro" id="IPR016007">
    <property type="entry name" value="Alpha_rhamnosid"/>
</dbReference>
<protein>
    <recommendedName>
        <fullName evidence="2">alpha-L-rhamnosidase</fullName>
        <ecNumber evidence="2">3.2.1.40</ecNumber>
    </recommendedName>
</protein>
<evidence type="ECO:0000256" key="2">
    <source>
        <dbReference type="ARBA" id="ARBA00012652"/>
    </source>
</evidence>
<dbReference type="EMBL" id="JACHVA010000124">
    <property type="protein sequence ID" value="MBC2603242.1"/>
    <property type="molecule type" value="Genomic_DNA"/>
</dbReference>
<dbReference type="Gene3D" id="2.60.420.10">
    <property type="entry name" value="Maltose phosphorylase, domain 3"/>
    <property type="match status" value="1"/>
</dbReference>
<dbReference type="InterPro" id="IPR013783">
    <property type="entry name" value="Ig-like_fold"/>
</dbReference>
<dbReference type="Proteomes" id="UP000525652">
    <property type="component" value="Unassembled WGS sequence"/>
</dbReference>
<dbReference type="RefSeq" id="WP_185693874.1">
    <property type="nucleotide sequence ID" value="NZ_JACHVA010000124.1"/>
</dbReference>
<feature type="domain" description="Alpha-L-rhamnosidase concanavalin-like" evidence="4">
    <location>
        <begin position="368"/>
        <end position="467"/>
    </location>
</feature>
<dbReference type="Gene3D" id="2.60.40.10">
    <property type="entry name" value="Immunoglobulins"/>
    <property type="match status" value="1"/>
</dbReference>
<evidence type="ECO:0000313" key="9">
    <source>
        <dbReference type="Proteomes" id="UP000525652"/>
    </source>
</evidence>
<dbReference type="SUPFAM" id="SSF48208">
    <property type="entry name" value="Six-hairpin glycosidases"/>
    <property type="match status" value="1"/>
</dbReference>
<evidence type="ECO:0000256" key="3">
    <source>
        <dbReference type="ARBA" id="ARBA00022801"/>
    </source>
</evidence>
<gene>
    <name evidence="8" type="ORF">H5P30_15780</name>
</gene>
<dbReference type="InterPro" id="IPR035398">
    <property type="entry name" value="Bac_rhamnosid_C"/>
</dbReference>
<reference evidence="8 9" key="1">
    <citation type="submission" date="2020-07" db="EMBL/GenBank/DDBJ databases">
        <authorList>
            <person name="Feng X."/>
        </authorList>
    </citation>
    <scope>NUCLEOTIDE SEQUENCE [LARGE SCALE GENOMIC DNA]</scope>
    <source>
        <strain evidence="8 9">JCM14086</strain>
    </source>
</reference>
<feature type="domain" description="Alpha-L-rhamnosidase six-hairpin glycosidase" evidence="6">
    <location>
        <begin position="473"/>
        <end position="818"/>
    </location>
</feature>
<evidence type="ECO:0000256" key="1">
    <source>
        <dbReference type="ARBA" id="ARBA00001445"/>
    </source>
</evidence>
<name>A0A7X1B0E3_9BACT</name>
<dbReference type="Pfam" id="PF25788">
    <property type="entry name" value="Ig_Rha78A_N"/>
    <property type="match status" value="1"/>
</dbReference>
<evidence type="ECO:0000259" key="6">
    <source>
        <dbReference type="Pfam" id="PF17389"/>
    </source>
</evidence>
<dbReference type="GO" id="GO:0030596">
    <property type="term" value="F:alpha-L-rhamnosidase activity"/>
    <property type="evidence" value="ECO:0007669"/>
    <property type="project" value="UniProtKB-EC"/>
</dbReference>
<dbReference type="InterPro" id="IPR008902">
    <property type="entry name" value="Rhamnosid_concanavalin"/>
</dbReference>
<dbReference type="Pfam" id="PF08531">
    <property type="entry name" value="Bac_rhamnosid_N"/>
    <property type="match status" value="1"/>
</dbReference>
<dbReference type="InterPro" id="IPR012341">
    <property type="entry name" value="6hp_glycosidase-like_sf"/>
</dbReference>
<comment type="caution">
    <text evidence="8">The sequence shown here is derived from an EMBL/GenBank/DDBJ whole genome shotgun (WGS) entry which is preliminary data.</text>
</comment>
<dbReference type="PIRSF" id="PIRSF010631">
    <property type="entry name" value="A-rhamnsds"/>
    <property type="match status" value="1"/>
</dbReference>
<feature type="domain" description="Alpha-L-rhamnosidase C-terminal" evidence="7">
    <location>
        <begin position="821"/>
        <end position="899"/>
    </location>
</feature>
<evidence type="ECO:0000259" key="4">
    <source>
        <dbReference type="Pfam" id="PF05592"/>
    </source>
</evidence>
<keyword evidence="3 8" id="KW-0378">Hydrolase</keyword>
<dbReference type="PANTHER" id="PTHR33307">
    <property type="entry name" value="ALPHA-RHAMNOSIDASE (EUROFUNG)"/>
    <property type="match status" value="1"/>
</dbReference>
<keyword evidence="9" id="KW-1185">Reference proteome</keyword>
<organism evidence="8 9">
    <name type="scientific">Puniceicoccus vermicola</name>
    <dbReference type="NCBI Taxonomy" id="388746"/>
    <lineage>
        <taxon>Bacteria</taxon>
        <taxon>Pseudomonadati</taxon>
        <taxon>Verrucomicrobiota</taxon>
        <taxon>Opitutia</taxon>
        <taxon>Puniceicoccales</taxon>
        <taxon>Puniceicoccaceae</taxon>
        <taxon>Puniceicoccus</taxon>
    </lineage>
</organism>
<dbReference type="PANTHER" id="PTHR33307:SF6">
    <property type="entry name" value="ALPHA-RHAMNOSIDASE (EUROFUNG)-RELATED"/>
    <property type="match status" value="1"/>
</dbReference>
<dbReference type="EC" id="3.2.1.40" evidence="2"/>
<dbReference type="InterPro" id="IPR035396">
    <property type="entry name" value="Bac_rhamnosid6H"/>
</dbReference>
<dbReference type="Gene3D" id="2.60.120.260">
    <property type="entry name" value="Galactose-binding domain-like"/>
    <property type="match status" value="2"/>
</dbReference>